<organism evidence="4 5">
    <name type="scientific">Paucimonas lemoignei</name>
    <name type="common">Pseudomonas lemoignei</name>
    <dbReference type="NCBI Taxonomy" id="29443"/>
    <lineage>
        <taxon>Bacteria</taxon>
        <taxon>Pseudomonadati</taxon>
        <taxon>Pseudomonadota</taxon>
        <taxon>Betaproteobacteria</taxon>
        <taxon>Burkholderiales</taxon>
        <taxon>Burkholderiaceae</taxon>
        <taxon>Paucimonas</taxon>
    </lineage>
</organism>
<dbReference type="Gene3D" id="6.10.250.3150">
    <property type="match status" value="1"/>
</dbReference>
<feature type="compositionally biased region" description="Basic and acidic residues" evidence="2">
    <location>
        <begin position="290"/>
        <end position="312"/>
    </location>
</feature>
<dbReference type="InterPro" id="IPR011055">
    <property type="entry name" value="Dup_hybrid_motif"/>
</dbReference>
<feature type="compositionally biased region" description="Basic and acidic residues" evidence="2">
    <location>
        <begin position="324"/>
        <end position="333"/>
    </location>
</feature>
<dbReference type="InterPro" id="IPR050570">
    <property type="entry name" value="Cell_wall_metabolism_enzyme"/>
</dbReference>
<evidence type="ECO:0000256" key="1">
    <source>
        <dbReference type="SAM" id="Coils"/>
    </source>
</evidence>
<feature type="coiled-coil region" evidence="1">
    <location>
        <begin position="59"/>
        <end position="135"/>
    </location>
</feature>
<dbReference type="SUPFAM" id="SSF51261">
    <property type="entry name" value="Duplicated hybrid motif"/>
    <property type="match status" value="1"/>
</dbReference>
<dbReference type="GO" id="GO:0004222">
    <property type="term" value="F:metalloendopeptidase activity"/>
    <property type="evidence" value="ECO:0007669"/>
    <property type="project" value="TreeGrafter"/>
</dbReference>
<sequence length="494" mass="54712">MFRFFLHQVKGRRLLTAACPLVASTKRGWPLSTAAPGLLGLALGVALCLSALPAHASKLTERAKQKQEAESERAGLQKKLDDLKRDIQQTEGAKEHAADSLAQSERAISEANRALHDLASEQQQTRQKLTELDKQQAKLAQTVHAQQKQLAKLLQQQYVSGNEDHWKLLLSGDNPNRINRELRYLGYVSQAQAKLLESLQSNLREIEANKAQAQNAKDELDEIAQEAAQQKQVLEQEKAKRATILAQLSNKLTAQRKQADSIQRNEQRLGSLVNRLSQLIEEQQKAEAEARKRREEEAERRRLAQREAEKRAAQQAKNAAKGGKSPEKNHNPDAIDDDEPPTKSYGRNELTPQAPVQGGGNGRAFASLRGQLRLPVRGELLAKYGSKRNDGPAWKGLFIGAPEGAEVRAIAPGRVVFADWLRGFGNLIIVDHGNQYLSIYGYNQAILKRSGDAVGMGEIIANAGNSGGLEQSGLYFELRHQGRAFDPLDWISLR</sequence>
<dbReference type="CDD" id="cd12797">
    <property type="entry name" value="M23_peptidase"/>
    <property type="match status" value="1"/>
</dbReference>
<evidence type="ECO:0000313" key="4">
    <source>
        <dbReference type="EMBL" id="TCS37810.1"/>
    </source>
</evidence>
<dbReference type="FunFam" id="2.70.70.10:FF:000003">
    <property type="entry name" value="Murein hydrolase activator EnvC"/>
    <property type="match status" value="1"/>
</dbReference>
<protein>
    <submittedName>
        <fullName evidence="4">Septal ring factor EnvC (AmiA/AmiB activator)</fullName>
    </submittedName>
</protein>
<dbReference type="Proteomes" id="UP000295382">
    <property type="component" value="Unassembled WGS sequence"/>
</dbReference>
<dbReference type="EMBL" id="SLZQ01000003">
    <property type="protein sequence ID" value="TCS37810.1"/>
    <property type="molecule type" value="Genomic_DNA"/>
</dbReference>
<comment type="caution">
    <text evidence="4">The sequence shown here is derived from an EMBL/GenBank/DDBJ whole genome shotgun (WGS) entry which is preliminary data.</text>
</comment>
<dbReference type="Pfam" id="PF01551">
    <property type="entry name" value="Peptidase_M23"/>
    <property type="match status" value="1"/>
</dbReference>
<evidence type="ECO:0000259" key="3">
    <source>
        <dbReference type="Pfam" id="PF01551"/>
    </source>
</evidence>
<dbReference type="InterPro" id="IPR016047">
    <property type="entry name" value="M23ase_b-sheet_dom"/>
</dbReference>
<gene>
    <name evidence="4" type="ORF">EDC30_103102</name>
</gene>
<name>A0A4V2UIX1_PAULE</name>
<keyword evidence="5" id="KW-1185">Reference proteome</keyword>
<dbReference type="AlphaFoldDB" id="A0A4V2UIX1"/>
<dbReference type="PANTHER" id="PTHR21666">
    <property type="entry name" value="PEPTIDASE-RELATED"/>
    <property type="match status" value="1"/>
</dbReference>
<dbReference type="PANTHER" id="PTHR21666:SF270">
    <property type="entry name" value="MUREIN HYDROLASE ACTIVATOR ENVC"/>
    <property type="match status" value="1"/>
</dbReference>
<evidence type="ECO:0000313" key="5">
    <source>
        <dbReference type="Proteomes" id="UP000295382"/>
    </source>
</evidence>
<keyword evidence="1" id="KW-0175">Coiled coil</keyword>
<feature type="region of interest" description="Disordered" evidence="2">
    <location>
        <begin position="290"/>
        <end position="364"/>
    </location>
</feature>
<accession>A0A4V2UIX1</accession>
<reference evidence="4 5" key="1">
    <citation type="submission" date="2019-03" db="EMBL/GenBank/DDBJ databases">
        <title>Genomic Encyclopedia of Type Strains, Phase IV (KMG-IV): sequencing the most valuable type-strain genomes for metagenomic binning, comparative biology and taxonomic classification.</title>
        <authorList>
            <person name="Goeker M."/>
        </authorList>
    </citation>
    <scope>NUCLEOTIDE SEQUENCE [LARGE SCALE GENOMIC DNA]</scope>
    <source>
        <strain evidence="4 5">DSM 7445</strain>
    </source>
</reference>
<proteinExistence type="predicted"/>
<dbReference type="Gene3D" id="2.70.70.10">
    <property type="entry name" value="Glucose Permease (Domain IIA)"/>
    <property type="match status" value="1"/>
</dbReference>
<feature type="domain" description="M23ase beta-sheet core" evidence="3">
    <location>
        <begin position="394"/>
        <end position="487"/>
    </location>
</feature>
<evidence type="ECO:0000256" key="2">
    <source>
        <dbReference type="SAM" id="MobiDB-lite"/>
    </source>
</evidence>